<dbReference type="Gene3D" id="3.40.50.150">
    <property type="entry name" value="Vaccinia Virus protein VP39"/>
    <property type="match status" value="1"/>
</dbReference>
<dbReference type="InterPro" id="IPR029063">
    <property type="entry name" value="SAM-dependent_MTases_sf"/>
</dbReference>
<dbReference type="GO" id="GO:0032259">
    <property type="term" value="P:methylation"/>
    <property type="evidence" value="ECO:0007669"/>
    <property type="project" value="UniProtKB-KW"/>
</dbReference>
<dbReference type="AlphaFoldDB" id="A0A0G1KB22"/>
<dbReference type="Proteomes" id="UP000034595">
    <property type="component" value="Unassembled WGS sequence"/>
</dbReference>
<feature type="domain" description="Methyltransferase type 11" evidence="1">
    <location>
        <begin position="70"/>
        <end position="158"/>
    </location>
</feature>
<name>A0A0G1KB22_9BACT</name>
<evidence type="ECO:0000313" key="3">
    <source>
        <dbReference type="Proteomes" id="UP000034595"/>
    </source>
</evidence>
<dbReference type="EMBL" id="LCJQ01000021">
    <property type="protein sequence ID" value="KKT80946.1"/>
    <property type="molecule type" value="Genomic_DNA"/>
</dbReference>
<reference evidence="2 3" key="1">
    <citation type="journal article" date="2015" name="Nature">
        <title>rRNA introns, odd ribosomes, and small enigmatic genomes across a large radiation of phyla.</title>
        <authorList>
            <person name="Brown C.T."/>
            <person name="Hug L.A."/>
            <person name="Thomas B.C."/>
            <person name="Sharon I."/>
            <person name="Castelle C.J."/>
            <person name="Singh A."/>
            <person name="Wilkins M.J."/>
            <person name="Williams K.H."/>
            <person name="Banfield J.F."/>
        </authorList>
    </citation>
    <scope>NUCLEOTIDE SEQUENCE [LARGE SCALE GENOMIC DNA]</scope>
</reference>
<protein>
    <submittedName>
        <fullName evidence="2">Methyltransferase type 11</fullName>
    </submittedName>
</protein>
<comment type="caution">
    <text evidence="2">The sequence shown here is derived from an EMBL/GenBank/DDBJ whole genome shotgun (WGS) entry which is preliminary data.</text>
</comment>
<proteinExistence type="predicted"/>
<dbReference type="Pfam" id="PF08241">
    <property type="entry name" value="Methyltransf_11"/>
    <property type="match status" value="1"/>
</dbReference>
<evidence type="ECO:0000259" key="1">
    <source>
        <dbReference type="Pfam" id="PF08241"/>
    </source>
</evidence>
<keyword evidence="2" id="KW-0808">Transferase</keyword>
<dbReference type="SUPFAM" id="SSF53335">
    <property type="entry name" value="S-adenosyl-L-methionine-dependent methyltransferases"/>
    <property type="match status" value="1"/>
</dbReference>
<sequence>MIKTPYRYLSDDDLSETQIYVTMQTYDRCAPEYAQKWEWNPITVREIKKYNIAPFQKYVKLGSSVLLVECQSGRDYKLLSELGYSCFGVGSSYGLLVEATKRVPNGLFGRLDPRELPFIPESFDGIYADALTNIPRRDLPSALADFHIFLKTKGILYLSLKLGSKHVLELSDLGGQRFFSLYQKSEITTMLSKAGFTLLWSDESFNTDHSLPHWFSVVVQKKA</sequence>
<organism evidence="2 3">
    <name type="scientific">Candidatus Azambacteria bacterium GW2011_GWA1_44_9</name>
    <dbReference type="NCBI Taxonomy" id="1618610"/>
    <lineage>
        <taxon>Bacteria</taxon>
        <taxon>Candidatus Azamiibacteriota</taxon>
    </lineage>
</organism>
<dbReference type="InterPro" id="IPR013216">
    <property type="entry name" value="Methyltransf_11"/>
</dbReference>
<evidence type="ECO:0000313" key="2">
    <source>
        <dbReference type="EMBL" id="KKT80946.1"/>
    </source>
</evidence>
<gene>
    <name evidence="2" type="ORF">UW78_C0021G0010</name>
</gene>
<keyword evidence="2" id="KW-0489">Methyltransferase</keyword>
<dbReference type="GO" id="GO:0008757">
    <property type="term" value="F:S-adenosylmethionine-dependent methyltransferase activity"/>
    <property type="evidence" value="ECO:0007669"/>
    <property type="project" value="InterPro"/>
</dbReference>
<accession>A0A0G1KB22</accession>